<evidence type="ECO:0000313" key="2">
    <source>
        <dbReference type="EMBL" id="CAF1492092.1"/>
    </source>
</evidence>
<keyword evidence="1" id="KW-0732">Signal</keyword>
<gene>
    <name evidence="2" type="ORF">JYZ213_LOCUS42986</name>
    <name evidence="3" type="ORF">OXD698_LOCUS34976</name>
</gene>
<dbReference type="Proteomes" id="UP000663844">
    <property type="component" value="Unassembled WGS sequence"/>
</dbReference>
<feature type="chain" id="PRO_5036236150" evidence="1">
    <location>
        <begin position="20"/>
        <end position="135"/>
    </location>
</feature>
<name>A0A819UI72_9BILA</name>
<reference evidence="3" key="1">
    <citation type="submission" date="2021-02" db="EMBL/GenBank/DDBJ databases">
        <authorList>
            <person name="Nowell W R."/>
        </authorList>
    </citation>
    <scope>NUCLEOTIDE SEQUENCE</scope>
</reference>
<evidence type="ECO:0000313" key="3">
    <source>
        <dbReference type="EMBL" id="CAF4092598.1"/>
    </source>
</evidence>
<proteinExistence type="predicted"/>
<protein>
    <submittedName>
        <fullName evidence="3">Uncharacterized protein</fullName>
    </submittedName>
</protein>
<dbReference type="EMBL" id="CAJOAZ010005232">
    <property type="protein sequence ID" value="CAF4092598.1"/>
    <property type="molecule type" value="Genomic_DNA"/>
</dbReference>
<comment type="caution">
    <text evidence="3">The sequence shown here is derived from an EMBL/GenBank/DDBJ whole genome shotgun (WGS) entry which is preliminary data.</text>
</comment>
<feature type="signal peptide" evidence="1">
    <location>
        <begin position="1"/>
        <end position="19"/>
    </location>
</feature>
<evidence type="ECO:0000313" key="4">
    <source>
        <dbReference type="Proteomes" id="UP000663844"/>
    </source>
</evidence>
<evidence type="ECO:0000256" key="1">
    <source>
        <dbReference type="SAM" id="SignalP"/>
    </source>
</evidence>
<accession>A0A819UI72</accession>
<dbReference type="EMBL" id="CAJNOG010002146">
    <property type="protein sequence ID" value="CAF1492092.1"/>
    <property type="molecule type" value="Genomic_DNA"/>
</dbReference>
<dbReference type="AlphaFoldDB" id="A0A819UI72"/>
<sequence length="135" mass="14597">MQSIFILLLALGCTSIVSTYQCYDCVSSFNIYCGDPFNGNGMTHNDKKEAPADGTCMVKKVTTSFGSVVTRSTNSIAKFCIGGLNGCGEKSLLGINTTICCCTSNFCNGVSIVQQKPLIVFLTMSTLAMFAYRWY</sequence>
<dbReference type="Proteomes" id="UP000663845">
    <property type="component" value="Unassembled WGS sequence"/>
</dbReference>
<organism evidence="3 4">
    <name type="scientific">Adineta steineri</name>
    <dbReference type="NCBI Taxonomy" id="433720"/>
    <lineage>
        <taxon>Eukaryota</taxon>
        <taxon>Metazoa</taxon>
        <taxon>Spiralia</taxon>
        <taxon>Gnathifera</taxon>
        <taxon>Rotifera</taxon>
        <taxon>Eurotatoria</taxon>
        <taxon>Bdelloidea</taxon>
        <taxon>Adinetida</taxon>
        <taxon>Adinetidae</taxon>
        <taxon>Adineta</taxon>
    </lineage>
</organism>